<dbReference type="AlphaFoldDB" id="A0A2H1E7R8"/>
<proteinExistence type="predicted"/>
<dbReference type="STRING" id="1349785.GCA_000509405_00223"/>
<protein>
    <submittedName>
        <fullName evidence="3">Uncharacterized protein</fullName>
    </submittedName>
</protein>
<dbReference type="OrthoDB" id="1036586at2"/>
<organism evidence="3 4">
    <name type="scientific">Tenacibaculum maritimum NCIMB 2154</name>
    <dbReference type="NCBI Taxonomy" id="1349785"/>
    <lineage>
        <taxon>Bacteria</taxon>
        <taxon>Pseudomonadati</taxon>
        <taxon>Bacteroidota</taxon>
        <taxon>Flavobacteriia</taxon>
        <taxon>Flavobacteriales</taxon>
        <taxon>Flavobacteriaceae</taxon>
        <taxon>Tenacibaculum</taxon>
    </lineage>
</organism>
<evidence type="ECO:0000256" key="2">
    <source>
        <dbReference type="SAM" id="Phobius"/>
    </source>
</evidence>
<evidence type="ECO:0000313" key="4">
    <source>
        <dbReference type="Proteomes" id="UP000231564"/>
    </source>
</evidence>
<keyword evidence="1" id="KW-0175">Coiled coil</keyword>
<dbReference type="Pfam" id="PF17561">
    <property type="entry name" value="TssO"/>
    <property type="match status" value="1"/>
</dbReference>
<keyword evidence="4" id="KW-1185">Reference proteome</keyword>
<evidence type="ECO:0000256" key="1">
    <source>
        <dbReference type="SAM" id="Coils"/>
    </source>
</evidence>
<reference evidence="3 4" key="1">
    <citation type="submission" date="2016-11" db="EMBL/GenBank/DDBJ databases">
        <authorList>
            <person name="Jaros S."/>
            <person name="Januszkiewicz K."/>
            <person name="Wedrychowicz H."/>
        </authorList>
    </citation>
    <scope>NUCLEOTIDE SEQUENCE [LARGE SCALE GENOMIC DNA]</scope>
    <source>
        <strain evidence="3">NCIMB 2154T</strain>
    </source>
</reference>
<dbReference type="RefSeq" id="WP_024742414.1">
    <property type="nucleotide sequence ID" value="NZ_BAUG01000071.1"/>
</dbReference>
<keyword evidence="2" id="KW-0472">Membrane</keyword>
<dbReference type="EMBL" id="LT634361">
    <property type="protein sequence ID" value="SFZ80853.1"/>
    <property type="molecule type" value="Genomic_DNA"/>
</dbReference>
<evidence type="ECO:0000313" key="3">
    <source>
        <dbReference type="EMBL" id="SFZ80853.1"/>
    </source>
</evidence>
<dbReference type="Proteomes" id="UP000231564">
    <property type="component" value="Chromosome MARIT"/>
</dbReference>
<gene>
    <name evidence="3" type="ORF">MARIT_0829</name>
</gene>
<feature type="transmembrane region" description="Helical" evidence="2">
    <location>
        <begin position="12"/>
        <end position="33"/>
    </location>
</feature>
<sequence>MEFSELFWRKVRFVLLFLLFVSTTFIILTKFIFKIPIIESKDLLVNISASERILEEQERYVEKVKILHDSISVVKFEINQVQKLNEIKSDIHMLQNVYKKNNMNNKYIFGVQSSKILKIYFDARESLNKVKKNNEVLEKNLNECKANI</sequence>
<name>A0A2H1E7R8_9FLAO</name>
<dbReference type="KEGG" id="tmar:MARIT_0829"/>
<feature type="coiled-coil region" evidence="1">
    <location>
        <begin position="120"/>
        <end position="147"/>
    </location>
</feature>
<accession>A0A2H1E7R8</accession>
<dbReference type="InterPro" id="IPR039449">
    <property type="entry name" value="TssO"/>
</dbReference>
<dbReference type="GeneID" id="47722402"/>
<keyword evidence="2" id="KW-1133">Transmembrane helix</keyword>
<keyword evidence="2" id="KW-0812">Transmembrane</keyword>